<keyword evidence="5" id="KW-1185">Reference proteome</keyword>
<dbReference type="GO" id="GO:0005524">
    <property type="term" value="F:ATP binding"/>
    <property type="evidence" value="ECO:0007669"/>
    <property type="project" value="UniProtKB-KW"/>
</dbReference>
<dbReference type="SUPFAM" id="SSF54211">
    <property type="entry name" value="Ribosomal protein S5 domain 2-like"/>
    <property type="match status" value="1"/>
</dbReference>
<dbReference type="Pfam" id="PF00288">
    <property type="entry name" value="GHMP_kinases_N"/>
    <property type="match status" value="1"/>
</dbReference>
<proteinExistence type="predicted"/>
<evidence type="ECO:0000256" key="2">
    <source>
        <dbReference type="ARBA" id="ARBA00022840"/>
    </source>
</evidence>
<dbReference type="InterPro" id="IPR053034">
    <property type="entry name" value="Glucuronokinase-like"/>
</dbReference>
<evidence type="ECO:0000256" key="1">
    <source>
        <dbReference type="ARBA" id="ARBA00022741"/>
    </source>
</evidence>
<dbReference type="Gene3D" id="3.30.230.120">
    <property type="match status" value="1"/>
</dbReference>
<keyword evidence="2" id="KW-0067">ATP-binding</keyword>
<feature type="domain" description="GHMP kinase N-terminal" evidence="3">
    <location>
        <begin position="183"/>
        <end position="263"/>
    </location>
</feature>
<dbReference type="InterPro" id="IPR036554">
    <property type="entry name" value="GHMP_kinase_C_sf"/>
</dbReference>
<dbReference type="SUPFAM" id="SSF55060">
    <property type="entry name" value="GHMP Kinase, C-terminal domain"/>
    <property type="match status" value="1"/>
</dbReference>
<dbReference type="AlphaFoldDB" id="A0AAD5XZ90"/>
<accession>A0AAD5XZ90</accession>
<dbReference type="PRINTS" id="PR00959">
    <property type="entry name" value="MEVGALKINASE"/>
</dbReference>
<reference evidence="4" key="1">
    <citation type="submission" date="2020-05" db="EMBL/GenBank/DDBJ databases">
        <title>Phylogenomic resolution of chytrid fungi.</title>
        <authorList>
            <person name="Stajich J.E."/>
            <person name="Amses K."/>
            <person name="Simmons R."/>
            <person name="Seto K."/>
            <person name="Myers J."/>
            <person name="Bonds A."/>
            <person name="Quandt C.A."/>
            <person name="Barry K."/>
            <person name="Liu P."/>
            <person name="Grigoriev I."/>
            <person name="Longcore J.E."/>
            <person name="James T.Y."/>
        </authorList>
    </citation>
    <scope>NUCLEOTIDE SEQUENCE</scope>
    <source>
        <strain evidence="4">JEL0476</strain>
    </source>
</reference>
<dbReference type="InterPro" id="IPR020568">
    <property type="entry name" value="Ribosomal_Su5_D2-typ_SF"/>
</dbReference>
<dbReference type="PANTHER" id="PTHR38710:SF1">
    <property type="entry name" value="WITH PUTATIVE URIDYL PYROPHOSPHORYLASE-RELATED"/>
    <property type="match status" value="1"/>
</dbReference>
<comment type="caution">
    <text evidence="4">The sequence shown here is derived from an EMBL/GenBank/DDBJ whole genome shotgun (WGS) entry which is preliminary data.</text>
</comment>
<keyword evidence="1" id="KW-0547">Nucleotide-binding</keyword>
<name>A0AAD5XZ90_9FUNG</name>
<evidence type="ECO:0000259" key="3">
    <source>
        <dbReference type="Pfam" id="PF00288"/>
    </source>
</evidence>
<organism evidence="4 5">
    <name type="scientific">Clydaea vesicula</name>
    <dbReference type="NCBI Taxonomy" id="447962"/>
    <lineage>
        <taxon>Eukaryota</taxon>
        <taxon>Fungi</taxon>
        <taxon>Fungi incertae sedis</taxon>
        <taxon>Chytridiomycota</taxon>
        <taxon>Chytridiomycota incertae sedis</taxon>
        <taxon>Chytridiomycetes</taxon>
        <taxon>Lobulomycetales</taxon>
        <taxon>Lobulomycetaceae</taxon>
        <taxon>Clydaea</taxon>
    </lineage>
</organism>
<protein>
    <recommendedName>
        <fullName evidence="3">GHMP kinase N-terminal domain-containing protein</fullName>
    </recommendedName>
</protein>
<dbReference type="EMBL" id="JADGJW010000016">
    <property type="protein sequence ID" value="KAJ3227457.1"/>
    <property type="molecule type" value="Genomic_DNA"/>
</dbReference>
<dbReference type="GO" id="GO:0047940">
    <property type="term" value="F:glucuronokinase activity"/>
    <property type="evidence" value="ECO:0007669"/>
    <property type="project" value="TreeGrafter"/>
</dbReference>
<dbReference type="Proteomes" id="UP001211065">
    <property type="component" value="Unassembled WGS sequence"/>
</dbReference>
<dbReference type="InterPro" id="IPR006204">
    <property type="entry name" value="GHMP_kinase_N_dom"/>
</dbReference>
<sequence>MREPVINYFKQKSLEFNTKKVENVNEYKHFLKFLFHKTTVQPIKPPKGIVWDWLKLNLSAEKYLSIYQNLTWSKANFSETESFKTGKRSVAKVYARVGLLGNPSDGFFGKTLSMLISNFWAQVSLFPNETEDIIFLSNSLLDPTKFSSIHGISGVVNKDGYSGALILFFAMTKIFTNYCKNNSISLKKCGFKVIYETNIPRQVGLAGSSALIIAFLKALLKFYEIDDSVIPLHVQANLALNAEKLELSISSGHQDRVIQTYGGVVYMDFRESLMKERGWGEYEKLEDNVSFEVFDGLWLAYVGQPKNSGLVHNKVRSKFENGDKEVIAAMEEFGSFAKGGLQALKNRNRKEFALLMEKNFNLRRKIYGDDVIGERSLKMIEIGKKYGFAVKFSGSGGACIGLWKGINNMQFVFN</sequence>
<dbReference type="PANTHER" id="PTHR38710">
    <property type="entry name" value="WITH PUTATIVE URIDYL PYROPHOSPHORYLASE-RELATED"/>
    <property type="match status" value="1"/>
</dbReference>
<evidence type="ECO:0000313" key="5">
    <source>
        <dbReference type="Proteomes" id="UP001211065"/>
    </source>
</evidence>
<gene>
    <name evidence="4" type="ORF">HK099_001913</name>
</gene>
<evidence type="ECO:0000313" key="4">
    <source>
        <dbReference type="EMBL" id="KAJ3227457.1"/>
    </source>
</evidence>